<dbReference type="Proteomes" id="UP000033881">
    <property type="component" value="Unassembled WGS sequence"/>
</dbReference>
<evidence type="ECO:0000313" key="2">
    <source>
        <dbReference type="Proteomes" id="UP000033881"/>
    </source>
</evidence>
<dbReference type="STRING" id="1618574.UT24_C0019G0040"/>
<name>A0A0G0QE62_9BACT</name>
<proteinExistence type="predicted"/>
<dbReference type="AlphaFoldDB" id="A0A0G0QE62"/>
<gene>
    <name evidence="1" type="ORF">UT24_C0019G0040</name>
</gene>
<reference evidence="1 2" key="1">
    <citation type="journal article" date="2015" name="Nature">
        <title>rRNA introns, odd ribosomes, and small enigmatic genomes across a large radiation of phyla.</title>
        <authorList>
            <person name="Brown C.T."/>
            <person name="Hug L.A."/>
            <person name="Thomas B.C."/>
            <person name="Sharon I."/>
            <person name="Castelle C.J."/>
            <person name="Singh A."/>
            <person name="Wilkins M.J."/>
            <person name="Williams K.H."/>
            <person name="Banfield J.F."/>
        </authorList>
    </citation>
    <scope>NUCLEOTIDE SEQUENCE [LARGE SCALE GENOMIC DNA]</scope>
</reference>
<accession>A0A0G0QE62</accession>
<organism evidence="1 2">
    <name type="scientific">Candidatus Woesebacteria bacterium GW2011_GWB1_39_12</name>
    <dbReference type="NCBI Taxonomy" id="1618574"/>
    <lineage>
        <taxon>Bacteria</taxon>
        <taxon>Candidatus Woeseibacteriota</taxon>
    </lineage>
</organism>
<evidence type="ECO:0000313" key="1">
    <source>
        <dbReference type="EMBL" id="KKR00017.1"/>
    </source>
</evidence>
<dbReference type="EMBL" id="LBWB01000019">
    <property type="protein sequence ID" value="KKR00017.1"/>
    <property type="molecule type" value="Genomic_DNA"/>
</dbReference>
<protein>
    <submittedName>
        <fullName evidence="1">Uncharacterized protein</fullName>
    </submittedName>
</protein>
<comment type="caution">
    <text evidence="1">The sequence shown here is derived from an EMBL/GenBank/DDBJ whole genome shotgun (WGS) entry which is preliminary data.</text>
</comment>
<sequence length="65" mass="7655">MTAEQKIKFRHHALVLMEMAKQYDCSYRLEKEIQDLLMTASGLMAGYVFSVEEIRQMAKIEEKQN</sequence>